<reference evidence="1" key="1">
    <citation type="submission" date="2024-10" db="EMBL/GenBank/DDBJ databases">
        <authorList>
            <person name="Lesea H.P."/>
            <person name="Kuehl J.V."/>
            <person name="Chandonia J.-M."/>
        </authorList>
    </citation>
    <scope>NUCLEOTIDE SEQUENCE</scope>
    <source>
        <strain evidence="1">FW102-FHT14D07</strain>
    </source>
</reference>
<sequence>MPLPDHPARLALATCAARPWIDPDDAHLAATLAQLGVPPTVCVWNDAQVDWSAFDLVLIRTIWDYHKHPAAFGQWLDRLDRLGVATLNDSRLLRWNSDKRYLFELARLGVATIPTRLAHGGELARVLASMPGASVVVKPTISGGAWQTLRGEVGDDAFAAAVAQLPTVLDYLVQPYLSEIAGAGEWSLLYFGGEYSHAVIKRPAAGDYRVQDEHGGRSEPAVPDAATRAAAGRALAALAVAGHDVPAYARVDGVVSGGRFVLMELELIEPSLFLAGQPQAAERFAHLLANHPALRRAALSSPSH</sequence>
<proteinExistence type="predicted"/>
<keyword evidence="1" id="KW-0436">Ligase</keyword>
<evidence type="ECO:0000313" key="1">
    <source>
        <dbReference type="EMBL" id="XIA17682.1"/>
    </source>
</evidence>
<dbReference type="EMBL" id="CP170721">
    <property type="protein sequence ID" value="XIA17682.1"/>
    <property type="molecule type" value="Genomic_DNA"/>
</dbReference>
<dbReference type="GO" id="GO:0005524">
    <property type="term" value="F:ATP binding"/>
    <property type="evidence" value="ECO:0007669"/>
    <property type="project" value="InterPro"/>
</dbReference>
<gene>
    <name evidence="1" type="ORF">ACFYG5_14095</name>
</gene>
<dbReference type="InterPro" id="IPR053191">
    <property type="entry name" value="DcsG_Biosynth_Enzyme"/>
</dbReference>
<protein>
    <submittedName>
        <fullName evidence="1">RimK family alpha-L-glutamate ligase</fullName>
    </submittedName>
</protein>
<organism evidence="1">
    <name type="scientific">Rhodanobacter sp. FW102-FHT14D07</name>
    <dbReference type="NCBI Taxonomy" id="3351462"/>
    <lineage>
        <taxon>Bacteria</taxon>
        <taxon>Pseudomonadati</taxon>
        <taxon>Pseudomonadota</taxon>
        <taxon>Gammaproteobacteria</taxon>
        <taxon>Lysobacterales</taxon>
        <taxon>Rhodanobacteraceae</taxon>
        <taxon>Rhodanobacter</taxon>
    </lineage>
</organism>
<dbReference type="InterPro" id="IPR013815">
    <property type="entry name" value="ATP_grasp_subdomain_1"/>
</dbReference>
<dbReference type="GO" id="GO:0016874">
    <property type="term" value="F:ligase activity"/>
    <property type="evidence" value="ECO:0007669"/>
    <property type="project" value="UniProtKB-KW"/>
</dbReference>
<dbReference type="Gene3D" id="3.30.470.20">
    <property type="entry name" value="ATP-grasp fold, B domain"/>
    <property type="match status" value="1"/>
</dbReference>
<dbReference type="Gene3D" id="3.40.50.20">
    <property type="match status" value="1"/>
</dbReference>
<dbReference type="PANTHER" id="PTHR39217:SF1">
    <property type="entry name" value="GLUTATHIONE SYNTHETASE"/>
    <property type="match status" value="1"/>
</dbReference>
<accession>A0AB74USK3</accession>
<dbReference type="AlphaFoldDB" id="A0AB74USK3"/>
<dbReference type="SUPFAM" id="SSF56059">
    <property type="entry name" value="Glutathione synthetase ATP-binding domain-like"/>
    <property type="match status" value="1"/>
</dbReference>
<dbReference type="Gene3D" id="3.30.1490.20">
    <property type="entry name" value="ATP-grasp fold, A domain"/>
    <property type="match status" value="1"/>
</dbReference>
<dbReference type="PANTHER" id="PTHR39217">
    <property type="match status" value="1"/>
</dbReference>
<dbReference type="RefSeq" id="WP_395116076.1">
    <property type="nucleotide sequence ID" value="NZ_CP170721.1"/>
</dbReference>
<name>A0AB74USK3_9GAMM</name>